<dbReference type="Gene3D" id="3.40.630.30">
    <property type="match status" value="1"/>
</dbReference>
<dbReference type="CDD" id="cd04301">
    <property type="entry name" value="NAT_SF"/>
    <property type="match status" value="1"/>
</dbReference>
<dbReference type="Pfam" id="PF24553">
    <property type="entry name" value="Rv0428c_C"/>
    <property type="match status" value="1"/>
</dbReference>
<dbReference type="Proteomes" id="UP000245711">
    <property type="component" value="Chromosome"/>
</dbReference>
<organism evidence="2 3">
    <name type="scientific">Rhodococcus oxybenzonivorans</name>
    <dbReference type="NCBI Taxonomy" id="1990687"/>
    <lineage>
        <taxon>Bacteria</taxon>
        <taxon>Bacillati</taxon>
        <taxon>Actinomycetota</taxon>
        <taxon>Actinomycetes</taxon>
        <taxon>Mycobacteriales</taxon>
        <taxon>Nocardiaceae</taxon>
        <taxon>Rhodococcus</taxon>
    </lineage>
</organism>
<dbReference type="InterPro" id="IPR016181">
    <property type="entry name" value="Acyl_CoA_acyltransferase"/>
</dbReference>
<dbReference type="InterPro" id="IPR000182">
    <property type="entry name" value="GNAT_dom"/>
</dbReference>
<dbReference type="KEGG" id="roz:CBI38_07260"/>
<dbReference type="AlphaFoldDB" id="A0A2S2BS39"/>
<dbReference type="PANTHER" id="PTHR43072:SF60">
    <property type="entry name" value="L-2,4-DIAMINOBUTYRIC ACID ACETYLTRANSFERASE"/>
    <property type="match status" value="1"/>
</dbReference>
<dbReference type="PROSITE" id="PS51186">
    <property type="entry name" value="GNAT"/>
    <property type="match status" value="1"/>
</dbReference>
<name>A0A2S2BS39_9NOCA</name>
<feature type="domain" description="N-acetyltransferase" evidence="1">
    <location>
        <begin position="184"/>
        <end position="324"/>
    </location>
</feature>
<evidence type="ECO:0000313" key="2">
    <source>
        <dbReference type="EMBL" id="AWK71409.1"/>
    </source>
</evidence>
<evidence type="ECO:0000313" key="3">
    <source>
        <dbReference type="Proteomes" id="UP000245711"/>
    </source>
</evidence>
<protein>
    <submittedName>
        <fullName evidence="2">GNAT family N-acetyltransferase</fullName>
    </submittedName>
</protein>
<dbReference type="PANTHER" id="PTHR43072">
    <property type="entry name" value="N-ACETYLTRANSFERASE"/>
    <property type="match status" value="1"/>
</dbReference>
<keyword evidence="3" id="KW-1185">Reference proteome</keyword>
<accession>A0A2S2BS39</accession>
<dbReference type="SUPFAM" id="SSF55729">
    <property type="entry name" value="Acyl-CoA N-acyltransferases (Nat)"/>
    <property type="match status" value="1"/>
</dbReference>
<dbReference type="Pfam" id="PF24551">
    <property type="entry name" value="SH3_Rv0428c"/>
    <property type="match status" value="1"/>
</dbReference>
<gene>
    <name evidence="2" type="ORF">CBI38_07260</name>
</gene>
<dbReference type="GO" id="GO:0016747">
    <property type="term" value="F:acyltransferase activity, transferring groups other than amino-acyl groups"/>
    <property type="evidence" value="ECO:0007669"/>
    <property type="project" value="InterPro"/>
</dbReference>
<dbReference type="RefSeq" id="WP_109327652.1">
    <property type="nucleotide sequence ID" value="NZ_CP021354.1"/>
</dbReference>
<reference evidence="2 3" key="1">
    <citation type="submission" date="2017-05" db="EMBL/GenBank/DDBJ databases">
        <title>Isolation of Rhodococcus sp. S2-17 biodegrading of BP-3.</title>
        <authorList>
            <person name="Lee Y."/>
            <person name="Kim K.H."/>
            <person name="Chun B.H."/>
            <person name="Jung H.S."/>
            <person name="Jeon C.O."/>
        </authorList>
    </citation>
    <scope>NUCLEOTIDE SEQUENCE [LARGE SCALE GENOMIC DNA]</scope>
    <source>
        <strain evidence="2 3">S2-17</strain>
    </source>
</reference>
<dbReference type="OrthoDB" id="9775595at2"/>
<dbReference type="EMBL" id="CP021354">
    <property type="protein sequence ID" value="AWK71409.1"/>
    <property type="molecule type" value="Genomic_DNA"/>
</dbReference>
<sequence length="324" mass="34502">MTTDIPVGSRVVLRYALPPGRSHPMTDVVGILEGVAPFVTVRAADGTVVEVEPDRVIALKAVPARPVRTSEIRALELASADGWPGVEHAWIDGWLARYGHGFTGRANSAAPLGDPGTVGDLADSSPGSTLDRLRDWYAERERPLRLLLPDRLGAVPPGWNLSDEVVVMGADIANLTLPRGPRTTTITDRPDSDWLALYRYRGSALPDFAVDVLDAVRGGTLGFGRIGAADSTLLAVARGSVTSAPDGRLWVGLTAVEVAQAHRRRGIGSLICGEMIAWGREQGATHACLQVAAENEGAQAMYRGLGFVAHHRYRYATEPVGGGH</sequence>
<keyword evidence="2" id="KW-0808">Transferase</keyword>
<proteinExistence type="predicted"/>
<dbReference type="InterPro" id="IPR056934">
    <property type="entry name" value="SH3_Rv0428c"/>
</dbReference>
<dbReference type="InterPro" id="IPR056935">
    <property type="entry name" value="Rv0428c-like_C"/>
</dbReference>
<evidence type="ECO:0000259" key="1">
    <source>
        <dbReference type="PROSITE" id="PS51186"/>
    </source>
</evidence>